<sequence length="202" mass="21250">MSVLRLYEDSGLTQIVSRSGDYGNPDSEALLDGTNGGSAQKALWAAVEQTVLDGAVDEEQTSLSLAAPRFADPDYPVIVIDSEKMLITAGHGTSGLTVQRGYRGTTPAAHAAGAPVRLAYDCSSITIECADLFGADESAWVTYCADSGGLPSGSWEAPHAIGSLGYSQGAAFHRRVVVPASTPASYKLDLVHRFTCTIEEHQ</sequence>
<accession>A0A1F5YE80</accession>
<gene>
    <name evidence="1" type="ORF">A2Z86_01485</name>
</gene>
<evidence type="ECO:0000313" key="2">
    <source>
        <dbReference type="Proteomes" id="UP000176992"/>
    </source>
</evidence>
<dbReference type="EMBL" id="MFIV01000101">
    <property type="protein sequence ID" value="OGF98449.1"/>
    <property type="molecule type" value="Genomic_DNA"/>
</dbReference>
<name>A0A1F5YE80_9BACT</name>
<comment type="caution">
    <text evidence="1">The sequence shown here is derived from an EMBL/GenBank/DDBJ whole genome shotgun (WGS) entry which is preliminary data.</text>
</comment>
<dbReference type="Proteomes" id="UP000176992">
    <property type="component" value="Unassembled WGS sequence"/>
</dbReference>
<protein>
    <submittedName>
        <fullName evidence="1">Uncharacterized protein</fullName>
    </submittedName>
</protein>
<dbReference type="AlphaFoldDB" id="A0A1F5YE80"/>
<reference evidence="1 2" key="1">
    <citation type="journal article" date="2016" name="Nat. Commun.">
        <title>Thousands of microbial genomes shed light on interconnected biogeochemical processes in an aquifer system.</title>
        <authorList>
            <person name="Anantharaman K."/>
            <person name="Brown C.T."/>
            <person name="Hug L.A."/>
            <person name="Sharon I."/>
            <person name="Castelle C.J."/>
            <person name="Probst A.J."/>
            <person name="Thomas B.C."/>
            <person name="Singh A."/>
            <person name="Wilkins M.J."/>
            <person name="Karaoz U."/>
            <person name="Brodie E.L."/>
            <person name="Williams K.H."/>
            <person name="Hubbard S.S."/>
            <person name="Banfield J.F."/>
        </authorList>
    </citation>
    <scope>NUCLEOTIDE SEQUENCE [LARGE SCALE GENOMIC DNA]</scope>
</reference>
<proteinExistence type="predicted"/>
<evidence type="ECO:0000313" key="1">
    <source>
        <dbReference type="EMBL" id="OGF98449.1"/>
    </source>
</evidence>
<organism evidence="1 2">
    <name type="scientific">Candidatus Glassbacteria bacterium GWA2_58_10</name>
    <dbReference type="NCBI Taxonomy" id="1817865"/>
    <lineage>
        <taxon>Bacteria</taxon>
        <taxon>Candidatus Glassiibacteriota</taxon>
    </lineage>
</organism>